<proteinExistence type="predicted"/>
<dbReference type="AlphaFoldDB" id="A0A1Q5T388"/>
<dbReference type="Proteomes" id="UP000186268">
    <property type="component" value="Unassembled WGS sequence"/>
</dbReference>
<protein>
    <submittedName>
        <fullName evidence="2">Uncharacterized protein</fullName>
    </submittedName>
</protein>
<sequence>MGDIPFGGDFARTGDLMMVIGADIVVTVVIDALFLVMLDMPVGIVFDMCSQVFLPVEIDFFAVFRILKTQFVKAFTLVGFGLKGSAGFLRR</sequence>
<organism evidence="2 3">
    <name type="scientific">Xenorhabdus eapokensis</name>
    <dbReference type="NCBI Taxonomy" id="1873482"/>
    <lineage>
        <taxon>Bacteria</taxon>
        <taxon>Pseudomonadati</taxon>
        <taxon>Pseudomonadota</taxon>
        <taxon>Gammaproteobacteria</taxon>
        <taxon>Enterobacterales</taxon>
        <taxon>Morganellaceae</taxon>
        <taxon>Xenorhabdus</taxon>
    </lineage>
</organism>
<evidence type="ECO:0000313" key="3">
    <source>
        <dbReference type="Proteomes" id="UP000186268"/>
    </source>
</evidence>
<keyword evidence="3" id="KW-1185">Reference proteome</keyword>
<evidence type="ECO:0000313" key="2">
    <source>
        <dbReference type="EMBL" id="OKO94677.1"/>
    </source>
</evidence>
<feature type="transmembrane region" description="Helical" evidence="1">
    <location>
        <begin position="16"/>
        <end position="38"/>
    </location>
</feature>
<comment type="caution">
    <text evidence="2">The sequence shown here is derived from an EMBL/GenBank/DDBJ whole genome shotgun (WGS) entry which is preliminary data.</text>
</comment>
<keyword evidence="1" id="KW-1133">Transmembrane helix</keyword>
<accession>A0A1Q5T388</accession>
<dbReference type="EMBL" id="MKGQ01000186">
    <property type="protein sequence ID" value="OKO94677.1"/>
    <property type="molecule type" value="Genomic_DNA"/>
</dbReference>
<keyword evidence="1" id="KW-0472">Membrane</keyword>
<evidence type="ECO:0000256" key="1">
    <source>
        <dbReference type="SAM" id="Phobius"/>
    </source>
</evidence>
<gene>
    <name evidence="2" type="ORF">Xedl_03962</name>
</gene>
<keyword evidence="1" id="KW-0812">Transmembrane</keyword>
<reference evidence="2 3" key="1">
    <citation type="submission" date="2016-09" db="EMBL/GenBank/DDBJ databases">
        <title>Xenorhabdus thuongxuanensis sp. nov. and Xenorhabdus eapokensis sp. nov., isolated from Steinernema species.</title>
        <authorList>
            <person name="Kaempfer P."/>
            <person name="Tobias N.J."/>
            <person name="Phan Ke L."/>
            <person name="Bode H.B."/>
            <person name="Glaeser S.P."/>
        </authorList>
    </citation>
    <scope>NUCLEOTIDE SEQUENCE [LARGE SCALE GENOMIC DNA]</scope>
    <source>
        <strain evidence="2 3">DL20</strain>
    </source>
</reference>
<name>A0A1Q5T388_9GAMM</name>